<evidence type="ECO:0000313" key="1">
    <source>
        <dbReference type="EMBL" id="SVA92374.1"/>
    </source>
</evidence>
<sequence length="34" mass="3811">MKDKVLGIAKYTADLSLPNMLHARDLRSPHPHAN</sequence>
<dbReference type="Gene3D" id="3.90.1170.50">
    <property type="entry name" value="Aldehyde oxidase/xanthine dehydrogenase, a/b hammerhead"/>
    <property type="match status" value="1"/>
</dbReference>
<dbReference type="SUPFAM" id="SSF54665">
    <property type="entry name" value="CO dehydrogenase molybdoprotein N-domain-like"/>
    <property type="match status" value="1"/>
</dbReference>
<name>A0A381ZTE4_9ZZZZ</name>
<dbReference type="InterPro" id="IPR036856">
    <property type="entry name" value="Ald_Oxase/Xan_DH_a/b_sf"/>
</dbReference>
<organism evidence="1">
    <name type="scientific">marine metagenome</name>
    <dbReference type="NCBI Taxonomy" id="408172"/>
    <lineage>
        <taxon>unclassified sequences</taxon>
        <taxon>metagenomes</taxon>
        <taxon>ecological metagenomes</taxon>
    </lineage>
</organism>
<feature type="non-terminal residue" evidence="1">
    <location>
        <position position="34"/>
    </location>
</feature>
<accession>A0A381ZTE4</accession>
<dbReference type="AlphaFoldDB" id="A0A381ZTE4"/>
<dbReference type="EMBL" id="UINC01022538">
    <property type="protein sequence ID" value="SVA92374.1"/>
    <property type="molecule type" value="Genomic_DNA"/>
</dbReference>
<reference evidence="1" key="1">
    <citation type="submission" date="2018-05" db="EMBL/GenBank/DDBJ databases">
        <authorList>
            <person name="Lanie J.A."/>
            <person name="Ng W.-L."/>
            <person name="Kazmierczak K.M."/>
            <person name="Andrzejewski T.M."/>
            <person name="Davidsen T.M."/>
            <person name="Wayne K.J."/>
            <person name="Tettelin H."/>
            <person name="Glass J.I."/>
            <person name="Rusch D."/>
            <person name="Podicherti R."/>
            <person name="Tsui H.-C.T."/>
            <person name="Winkler M.E."/>
        </authorList>
    </citation>
    <scope>NUCLEOTIDE SEQUENCE</scope>
</reference>
<protein>
    <submittedName>
        <fullName evidence="1">Uncharacterized protein</fullName>
    </submittedName>
</protein>
<gene>
    <name evidence="1" type="ORF">METZ01_LOCUS145228</name>
</gene>
<proteinExistence type="predicted"/>